<evidence type="ECO:0000259" key="2">
    <source>
        <dbReference type="PROSITE" id="PS51781"/>
    </source>
</evidence>
<gene>
    <name evidence="3" type="ORF">BRW62_07000</name>
</gene>
<keyword evidence="4" id="KW-1185">Reference proteome</keyword>
<dbReference type="EMBL" id="CP018092">
    <property type="protein sequence ID" value="ATS18543.1"/>
    <property type="molecule type" value="Genomic_DNA"/>
</dbReference>
<dbReference type="RefSeq" id="WP_099798890.1">
    <property type="nucleotide sequence ID" value="NZ_CP018092.1"/>
</dbReference>
<protein>
    <recommendedName>
        <fullName evidence="2">SH3b domain-containing protein</fullName>
    </recommendedName>
</protein>
<feature type="region of interest" description="Disordered" evidence="1">
    <location>
        <begin position="48"/>
        <end position="68"/>
    </location>
</feature>
<evidence type="ECO:0000256" key="1">
    <source>
        <dbReference type="SAM" id="MobiDB-lite"/>
    </source>
</evidence>
<feature type="domain" description="SH3b" evidence="2">
    <location>
        <begin position="67"/>
        <end position="132"/>
    </location>
</feature>
<reference evidence="3 4" key="1">
    <citation type="submission" date="2016-11" db="EMBL/GenBank/DDBJ databases">
        <title>Complete genome sequence of thermophilic cyanobacteria strain Synechococcus sp. PCC6715.</title>
        <authorList>
            <person name="Tang J."/>
            <person name="Daroch M."/>
            <person name="Liang Y."/>
            <person name="Jiang D."/>
            <person name="Shah M."/>
        </authorList>
    </citation>
    <scope>NUCLEOTIDE SEQUENCE [LARGE SCALE GENOMIC DNA]</scope>
    <source>
        <strain evidence="3 4">PCC 6715</strain>
    </source>
</reference>
<dbReference type="AlphaFoldDB" id="A0A2D2Q216"/>
<dbReference type="InterPro" id="IPR003646">
    <property type="entry name" value="SH3-like_bac-type"/>
</dbReference>
<dbReference type="Gene3D" id="2.30.30.40">
    <property type="entry name" value="SH3 Domains"/>
    <property type="match status" value="1"/>
</dbReference>
<evidence type="ECO:0000313" key="4">
    <source>
        <dbReference type="Proteomes" id="UP000231057"/>
    </source>
</evidence>
<dbReference type="Pfam" id="PF08239">
    <property type="entry name" value="SH3_3"/>
    <property type="match status" value="1"/>
</dbReference>
<feature type="compositionally biased region" description="Low complexity" evidence="1">
    <location>
        <begin position="51"/>
        <end position="66"/>
    </location>
</feature>
<dbReference type="SMART" id="SM00287">
    <property type="entry name" value="SH3b"/>
    <property type="match status" value="1"/>
</dbReference>
<accession>A0A2D2Q216</accession>
<dbReference type="KEGG" id="slw:BRW62_07000"/>
<proteinExistence type="predicted"/>
<sequence length="132" mass="14479">MKLLRLLQWLLGTLLGLGLIATTVAVIITPLIFGLLWAPPRPNVEVEQPLPTAQTATSPASTSPAPVKHGRVTYAEGLRVRDRPDREAEALGSIDFEEVVTILERSGDGEWVKVRTQNDLEGWVLAFGIQEQ</sequence>
<dbReference type="Proteomes" id="UP000231057">
    <property type="component" value="Chromosome"/>
</dbReference>
<dbReference type="OrthoDB" id="573524at2"/>
<dbReference type="PROSITE" id="PS51781">
    <property type="entry name" value="SH3B"/>
    <property type="match status" value="1"/>
</dbReference>
<organism evidence="3 4">
    <name type="scientific">Parathermosynechococcus lividus PCC 6715</name>
    <dbReference type="NCBI Taxonomy" id="1917166"/>
    <lineage>
        <taxon>Bacteria</taxon>
        <taxon>Bacillati</taxon>
        <taxon>Cyanobacteriota</taxon>
        <taxon>Cyanophyceae</taxon>
        <taxon>Acaryochloridales</taxon>
        <taxon>Thermosynechococcaceae</taxon>
        <taxon>Parathermosynechococcus</taxon>
    </lineage>
</organism>
<evidence type="ECO:0000313" key="3">
    <source>
        <dbReference type="EMBL" id="ATS18543.1"/>
    </source>
</evidence>
<reference evidence="4" key="2">
    <citation type="journal article" date="2022" name="Front. Microbiol.">
        <title>Comparative Genomic Analysis Revealed Distinct Molecular Components and Organization of CO2-Concentrating Mechanism in Thermophilic Cyanobacteria.</title>
        <authorList>
            <person name="Tang J."/>
            <person name="Zhou H."/>
            <person name="Yao D."/>
            <person name="Riaz S."/>
            <person name="You D."/>
            <person name="Klepacz-Smolka A."/>
            <person name="Daroch M."/>
        </authorList>
    </citation>
    <scope>NUCLEOTIDE SEQUENCE [LARGE SCALE GENOMIC DNA]</scope>
    <source>
        <strain evidence="4">PCC 6715</strain>
    </source>
</reference>
<name>A0A2D2Q216_PARLV</name>